<protein>
    <recommendedName>
        <fullName evidence="7">RTA1 like protein</fullName>
    </recommendedName>
</protein>
<evidence type="ECO:0000256" key="4">
    <source>
        <dbReference type="ARBA" id="ARBA00023136"/>
    </source>
</evidence>
<gene>
    <name evidence="6" type="ORF">BN869_000007665_1</name>
</gene>
<dbReference type="PANTHER" id="PTHR31465:SF27">
    <property type="entry name" value="DOMAIN PROTEIN, PUTATIVE (AFU_ORTHOLOGUE AFUA_3G01030)-RELATED"/>
    <property type="match status" value="1"/>
</dbReference>
<dbReference type="GO" id="GO:0016020">
    <property type="term" value="C:membrane"/>
    <property type="evidence" value="ECO:0007669"/>
    <property type="project" value="UniProtKB-SubCell"/>
</dbReference>
<accession>A0A0B7K7R7</accession>
<feature type="transmembrane region" description="Helical" evidence="5">
    <location>
        <begin position="55"/>
        <end position="74"/>
    </location>
</feature>
<feature type="transmembrane region" description="Helical" evidence="5">
    <location>
        <begin position="29"/>
        <end position="48"/>
    </location>
</feature>
<evidence type="ECO:0000256" key="3">
    <source>
        <dbReference type="ARBA" id="ARBA00022989"/>
    </source>
</evidence>
<evidence type="ECO:0000256" key="2">
    <source>
        <dbReference type="ARBA" id="ARBA00022692"/>
    </source>
</evidence>
<sequence>MSTEGLLTPVPGVEPTRGGIYLWRYSPNVGAAALFLVLFMATFLYTTWRIWRTRTLFCIAFAVGGFMEMVGYGVRAGAHSKTGKLMPFVVQNMFILVAPVLFAATIYMTLGRLITTVRGSLHSLVRPSKITLTFVLGDVLSFVVQGAGGGMGVVQNQTLAKWSERIVVIGLLIQVIMFALFCVLAVVFHRRMRQAQASRTNAYLPSWEGTMIMLYVVSLLIMVRSIFRVVEYCQGYTGYALSHEWTLYVFDSLLMFTVTVVFAWKFPEDVVGQPGGSEDVNMDSQQSMLK</sequence>
<keyword evidence="2 5" id="KW-0812">Transmembrane</keyword>
<keyword evidence="4 5" id="KW-0472">Membrane</keyword>
<organism evidence="6">
    <name type="scientific">Bionectria ochroleuca</name>
    <name type="common">Gliocladium roseum</name>
    <dbReference type="NCBI Taxonomy" id="29856"/>
    <lineage>
        <taxon>Eukaryota</taxon>
        <taxon>Fungi</taxon>
        <taxon>Dikarya</taxon>
        <taxon>Ascomycota</taxon>
        <taxon>Pezizomycotina</taxon>
        <taxon>Sordariomycetes</taxon>
        <taxon>Hypocreomycetidae</taxon>
        <taxon>Hypocreales</taxon>
        <taxon>Bionectriaceae</taxon>
        <taxon>Clonostachys</taxon>
    </lineage>
</organism>
<keyword evidence="3 5" id="KW-1133">Transmembrane helix</keyword>
<proteinExistence type="predicted"/>
<evidence type="ECO:0008006" key="7">
    <source>
        <dbReference type="Google" id="ProtNLM"/>
    </source>
</evidence>
<dbReference type="InterPro" id="IPR007568">
    <property type="entry name" value="RTA1"/>
</dbReference>
<dbReference type="AlphaFoldDB" id="A0A0B7K7R7"/>
<dbReference type="Pfam" id="PF04479">
    <property type="entry name" value="RTA1"/>
    <property type="match status" value="1"/>
</dbReference>
<feature type="transmembrane region" description="Helical" evidence="5">
    <location>
        <begin position="209"/>
        <end position="227"/>
    </location>
</feature>
<evidence type="ECO:0000313" key="6">
    <source>
        <dbReference type="EMBL" id="CEO51607.1"/>
    </source>
</evidence>
<evidence type="ECO:0000256" key="5">
    <source>
        <dbReference type="SAM" id="Phobius"/>
    </source>
</evidence>
<feature type="transmembrane region" description="Helical" evidence="5">
    <location>
        <begin position="247"/>
        <end position="264"/>
    </location>
</feature>
<reference evidence="6" key="1">
    <citation type="submission" date="2015-01" db="EMBL/GenBank/DDBJ databases">
        <authorList>
            <person name="Durling Mikael"/>
        </authorList>
    </citation>
    <scope>NUCLEOTIDE SEQUENCE</scope>
</reference>
<feature type="transmembrane region" description="Helical" evidence="5">
    <location>
        <begin position="166"/>
        <end position="188"/>
    </location>
</feature>
<comment type="subcellular location">
    <subcellularLocation>
        <location evidence="1">Membrane</location>
        <topology evidence="1">Multi-pass membrane protein</topology>
    </subcellularLocation>
</comment>
<evidence type="ECO:0000256" key="1">
    <source>
        <dbReference type="ARBA" id="ARBA00004141"/>
    </source>
</evidence>
<dbReference type="EMBL" id="CDPU01000024">
    <property type="protein sequence ID" value="CEO51607.1"/>
    <property type="molecule type" value="Genomic_DNA"/>
</dbReference>
<dbReference type="PANTHER" id="PTHR31465">
    <property type="entry name" value="PROTEIN RTA1-RELATED"/>
    <property type="match status" value="1"/>
</dbReference>
<feature type="transmembrane region" description="Helical" evidence="5">
    <location>
        <begin position="130"/>
        <end position="154"/>
    </location>
</feature>
<feature type="transmembrane region" description="Helical" evidence="5">
    <location>
        <begin position="86"/>
        <end position="110"/>
    </location>
</feature>
<name>A0A0B7K7R7_BIOOC</name>